<feature type="transmembrane region" description="Helical" evidence="7">
    <location>
        <begin position="37"/>
        <end position="57"/>
    </location>
</feature>
<dbReference type="GO" id="GO:0009246">
    <property type="term" value="P:enterobacterial common antigen biosynthetic process"/>
    <property type="evidence" value="ECO:0007669"/>
    <property type="project" value="TreeGrafter"/>
</dbReference>
<evidence type="ECO:0000256" key="3">
    <source>
        <dbReference type="ARBA" id="ARBA00022475"/>
    </source>
</evidence>
<feature type="transmembrane region" description="Helical" evidence="7">
    <location>
        <begin position="194"/>
        <end position="215"/>
    </location>
</feature>
<evidence type="ECO:0000313" key="10">
    <source>
        <dbReference type="Proteomes" id="UP000232883"/>
    </source>
</evidence>
<comment type="subcellular location">
    <subcellularLocation>
        <location evidence="1">Cell membrane</location>
        <topology evidence="1">Multi-pass membrane protein</topology>
    </subcellularLocation>
</comment>
<organism evidence="9 10">
    <name type="scientific">Spirosoma pollinicola</name>
    <dbReference type="NCBI Taxonomy" id="2057025"/>
    <lineage>
        <taxon>Bacteria</taxon>
        <taxon>Pseudomonadati</taxon>
        <taxon>Bacteroidota</taxon>
        <taxon>Cytophagia</taxon>
        <taxon>Cytophagales</taxon>
        <taxon>Cytophagaceae</taxon>
        <taxon>Spirosoma</taxon>
    </lineage>
</organism>
<feature type="transmembrane region" description="Helical" evidence="7">
    <location>
        <begin position="227"/>
        <end position="244"/>
    </location>
</feature>
<gene>
    <name evidence="9" type="ORF">CWM47_34015</name>
</gene>
<evidence type="ECO:0000313" key="9">
    <source>
        <dbReference type="EMBL" id="AUD06418.1"/>
    </source>
</evidence>
<feature type="transmembrane region" description="Helical" evidence="7">
    <location>
        <begin position="318"/>
        <end position="339"/>
    </location>
</feature>
<dbReference type="PANTHER" id="PTHR40074">
    <property type="entry name" value="O-ACETYLTRANSFERASE WECH"/>
    <property type="match status" value="1"/>
</dbReference>
<dbReference type="GO" id="GO:0016413">
    <property type="term" value="F:O-acetyltransferase activity"/>
    <property type="evidence" value="ECO:0007669"/>
    <property type="project" value="TreeGrafter"/>
</dbReference>
<sequence>MALIPLSSYRDAPTNAAFLIAEEKVSTIGKRNITVDLARLLAAYGVIALHVPFSTSAAEGFNILFWPLCVPFFYAISLTYFVSGLKQASIPDIITKTWRRILLPYLSWTTVYVSLLLAKRLLLGGDSGIIFWRVLFYGESAVQLYFLPTLVLLQSVTLAIYLIVTPNSTKRTLGTTILLIALAYLAWGDYNDCFGVAATGQVIGMTAFIGSAFWLSPRIHTLTFRPGYIITAIVLIVSAVYLNYRGYNLSVLNYPLILPIGGLGLLLLTLCIPTYTLPNWLSILASTSFGIYLSHILFLEAFEFILKVTHHANLEYNFVVKLLEVTLIFLLAAALTLLIRKIPICKQLFLGE</sequence>
<feature type="transmembrane region" description="Helical" evidence="7">
    <location>
        <begin position="171"/>
        <end position="188"/>
    </location>
</feature>
<evidence type="ECO:0000259" key="8">
    <source>
        <dbReference type="Pfam" id="PF01757"/>
    </source>
</evidence>
<feature type="domain" description="Acyltransferase 3" evidence="8">
    <location>
        <begin position="34"/>
        <end position="339"/>
    </location>
</feature>
<evidence type="ECO:0000256" key="2">
    <source>
        <dbReference type="ARBA" id="ARBA00007400"/>
    </source>
</evidence>
<dbReference type="InterPro" id="IPR002656">
    <property type="entry name" value="Acyl_transf_3_dom"/>
</dbReference>
<comment type="similarity">
    <text evidence="2">Belongs to the acyltransferase 3 family.</text>
</comment>
<keyword evidence="3" id="KW-1003">Cell membrane</keyword>
<proteinExistence type="inferred from homology"/>
<dbReference type="KEGG" id="spir:CWM47_34015"/>
<feature type="transmembrane region" description="Helical" evidence="7">
    <location>
        <begin position="63"/>
        <end position="82"/>
    </location>
</feature>
<evidence type="ECO:0000256" key="4">
    <source>
        <dbReference type="ARBA" id="ARBA00022692"/>
    </source>
</evidence>
<keyword evidence="5 7" id="KW-1133">Transmembrane helix</keyword>
<dbReference type="Proteomes" id="UP000232883">
    <property type="component" value="Chromosome"/>
</dbReference>
<feature type="transmembrane region" description="Helical" evidence="7">
    <location>
        <begin position="142"/>
        <end position="164"/>
    </location>
</feature>
<dbReference type="GO" id="GO:0005886">
    <property type="term" value="C:plasma membrane"/>
    <property type="evidence" value="ECO:0007669"/>
    <property type="project" value="UniProtKB-SubCell"/>
</dbReference>
<name>A0A2K8Z976_9BACT</name>
<evidence type="ECO:0000256" key="5">
    <source>
        <dbReference type="ARBA" id="ARBA00022989"/>
    </source>
</evidence>
<dbReference type="EMBL" id="CP025096">
    <property type="protein sequence ID" value="AUD06418.1"/>
    <property type="molecule type" value="Genomic_DNA"/>
</dbReference>
<reference evidence="9 10" key="1">
    <citation type="submission" date="2017-11" db="EMBL/GenBank/DDBJ databases">
        <title>Taxonomic description and genome sequences of Spirosoma HA7 sp. nov., isolated from pollen microhabitat of Corylus avellana.</title>
        <authorList>
            <person name="Ambika Manirajan B."/>
            <person name="Suarez C."/>
            <person name="Ratering S."/>
            <person name="Geissler-Plaum R."/>
            <person name="Cardinale M."/>
            <person name="Sylvia S."/>
        </authorList>
    </citation>
    <scope>NUCLEOTIDE SEQUENCE [LARGE SCALE GENOMIC DNA]</scope>
    <source>
        <strain evidence="9 10">HA7</strain>
    </source>
</reference>
<feature type="transmembrane region" description="Helical" evidence="7">
    <location>
        <begin position="102"/>
        <end position="122"/>
    </location>
</feature>
<dbReference type="AlphaFoldDB" id="A0A2K8Z976"/>
<evidence type="ECO:0000256" key="6">
    <source>
        <dbReference type="ARBA" id="ARBA00023136"/>
    </source>
</evidence>
<keyword evidence="4 7" id="KW-0812">Transmembrane</keyword>
<feature type="transmembrane region" description="Helical" evidence="7">
    <location>
        <begin position="256"/>
        <end position="277"/>
    </location>
</feature>
<feature type="transmembrane region" description="Helical" evidence="7">
    <location>
        <begin position="289"/>
        <end position="306"/>
    </location>
</feature>
<evidence type="ECO:0000256" key="1">
    <source>
        <dbReference type="ARBA" id="ARBA00004651"/>
    </source>
</evidence>
<dbReference type="Pfam" id="PF01757">
    <property type="entry name" value="Acyl_transf_3"/>
    <property type="match status" value="1"/>
</dbReference>
<keyword evidence="10" id="KW-1185">Reference proteome</keyword>
<dbReference type="RefSeq" id="WP_100992963.1">
    <property type="nucleotide sequence ID" value="NZ_CP025096.1"/>
</dbReference>
<dbReference type="PANTHER" id="PTHR40074:SF2">
    <property type="entry name" value="O-ACETYLTRANSFERASE WECH"/>
    <property type="match status" value="1"/>
</dbReference>
<keyword evidence="6 7" id="KW-0472">Membrane</keyword>
<dbReference type="OrthoDB" id="9810469at2"/>
<accession>A0A2K8Z976</accession>
<protein>
    <recommendedName>
        <fullName evidence="8">Acyltransferase 3 domain-containing protein</fullName>
    </recommendedName>
</protein>
<evidence type="ECO:0000256" key="7">
    <source>
        <dbReference type="SAM" id="Phobius"/>
    </source>
</evidence>